<proteinExistence type="predicted"/>
<keyword evidence="1" id="KW-1133">Transmembrane helix</keyword>
<dbReference type="AlphaFoldDB" id="A0A364V8Z9"/>
<organism evidence="2 3">
    <name type="scientific">Corynebacterium heidelbergense</name>
    <dbReference type="NCBI Taxonomy" id="2055947"/>
    <lineage>
        <taxon>Bacteria</taxon>
        <taxon>Bacillati</taxon>
        <taxon>Actinomycetota</taxon>
        <taxon>Actinomycetes</taxon>
        <taxon>Mycobacteriales</taxon>
        <taxon>Corynebacteriaceae</taxon>
        <taxon>Corynebacterium</taxon>
    </lineage>
</organism>
<evidence type="ECO:0000313" key="2">
    <source>
        <dbReference type="EMBL" id="RAV33115.1"/>
    </source>
</evidence>
<evidence type="ECO:0000256" key="1">
    <source>
        <dbReference type="SAM" id="Phobius"/>
    </source>
</evidence>
<accession>A0A364V8Z9</accession>
<dbReference type="Proteomes" id="UP000251577">
    <property type="component" value="Unassembled WGS sequence"/>
</dbReference>
<feature type="transmembrane region" description="Helical" evidence="1">
    <location>
        <begin position="65"/>
        <end position="84"/>
    </location>
</feature>
<comment type="caution">
    <text evidence="2">The sequence shown here is derived from an EMBL/GenBank/DDBJ whole genome shotgun (WGS) entry which is preliminary data.</text>
</comment>
<reference evidence="2 3" key="1">
    <citation type="journal article" date="2018" name="Syst. Appl. Microbiol.">
        <title>Corynebacterium heidelbergense sp. nov., isolated from the preen glands of Egyptian geese (Alopochen aegyptiacus).</title>
        <authorList>
            <person name="Braun M.S."/>
            <person name="Wang E."/>
            <person name="Zimmermann S."/>
            <person name="Wink M."/>
        </authorList>
    </citation>
    <scope>NUCLEOTIDE SEQUENCE [LARGE SCALE GENOMIC DNA]</scope>
    <source>
        <strain evidence="2 3">647</strain>
    </source>
</reference>
<gene>
    <name evidence="2" type="ORF">DLJ54_00400</name>
</gene>
<sequence>MQGAISLASLSTITPVLAVLLAAVFQLVRVPHALYVCVALALTTLVLSGYLAVRRLPLTWWQRALILGMEGALGGFVVILELLAHHGG</sequence>
<protein>
    <submittedName>
        <fullName evidence="2">Uncharacterized protein</fullName>
    </submittedName>
</protein>
<keyword evidence="1" id="KW-0472">Membrane</keyword>
<evidence type="ECO:0000313" key="3">
    <source>
        <dbReference type="Proteomes" id="UP000251577"/>
    </source>
</evidence>
<feature type="transmembrane region" description="Helical" evidence="1">
    <location>
        <begin position="32"/>
        <end position="53"/>
    </location>
</feature>
<keyword evidence="1" id="KW-0812">Transmembrane</keyword>
<dbReference type="EMBL" id="QHCV01000002">
    <property type="protein sequence ID" value="RAV33115.1"/>
    <property type="molecule type" value="Genomic_DNA"/>
</dbReference>
<keyword evidence="3" id="KW-1185">Reference proteome</keyword>
<name>A0A364V8Z9_9CORY</name>